<comment type="caution">
    <text evidence="4">The sequence shown here is derived from an EMBL/GenBank/DDBJ whole genome shotgun (WGS) entry which is preliminary data.</text>
</comment>
<dbReference type="InterPro" id="IPR000424">
    <property type="entry name" value="Primosome_PriB/ssb"/>
</dbReference>
<accession>A0A2W5Z4N7</accession>
<evidence type="ECO:0000256" key="1">
    <source>
        <dbReference type="ARBA" id="ARBA00023125"/>
    </source>
</evidence>
<dbReference type="InterPro" id="IPR011344">
    <property type="entry name" value="ssDNA-bd"/>
</dbReference>
<dbReference type="GO" id="GO:0006260">
    <property type="term" value="P:DNA replication"/>
    <property type="evidence" value="ECO:0007669"/>
    <property type="project" value="InterPro"/>
</dbReference>
<dbReference type="PANTHER" id="PTHR10302:SF0">
    <property type="entry name" value="SINGLE-STRANDED DNA-BINDING PROTEIN, MITOCHONDRIAL"/>
    <property type="match status" value="1"/>
</dbReference>
<dbReference type="Proteomes" id="UP000248724">
    <property type="component" value="Unassembled WGS sequence"/>
</dbReference>
<evidence type="ECO:0000256" key="3">
    <source>
        <dbReference type="RuleBase" id="RU000524"/>
    </source>
</evidence>
<feature type="non-terminal residue" evidence="4">
    <location>
        <position position="1"/>
    </location>
</feature>
<dbReference type="EMBL" id="QHBU01000290">
    <property type="protein sequence ID" value="PZR77646.1"/>
    <property type="molecule type" value="Genomic_DNA"/>
</dbReference>
<evidence type="ECO:0000256" key="2">
    <source>
        <dbReference type="PROSITE-ProRule" id="PRU00252"/>
    </source>
</evidence>
<dbReference type="GO" id="GO:0003697">
    <property type="term" value="F:single-stranded DNA binding"/>
    <property type="evidence" value="ECO:0007669"/>
    <property type="project" value="InterPro"/>
</dbReference>
<name>A0A2W5Z4N7_9BACT</name>
<dbReference type="PROSITE" id="PS50935">
    <property type="entry name" value="SSB"/>
    <property type="match status" value="1"/>
</dbReference>
<organism evidence="4 5">
    <name type="scientific">Candidatus Aeolococcus gillhamiae</name>
    <dbReference type="NCBI Taxonomy" id="3127015"/>
    <lineage>
        <taxon>Bacteria</taxon>
        <taxon>Bacillati</taxon>
        <taxon>Candidatus Dormiibacterota</taxon>
        <taxon>Candidatus Dormibacteria</taxon>
        <taxon>Candidatus Aeolococcales</taxon>
        <taxon>Candidatus Aeolococcaceae</taxon>
        <taxon>Candidatus Aeolococcus</taxon>
    </lineage>
</organism>
<dbReference type="PANTHER" id="PTHR10302">
    <property type="entry name" value="SINGLE-STRANDED DNA-BINDING PROTEIN"/>
    <property type="match status" value="1"/>
</dbReference>
<keyword evidence="1 2" id="KW-0238">DNA-binding</keyword>
<reference evidence="4 5" key="1">
    <citation type="journal article" date="2017" name="Nature">
        <title>Atmospheric trace gases support primary production in Antarctic desert surface soil.</title>
        <authorList>
            <person name="Ji M."/>
            <person name="Greening C."/>
            <person name="Vanwonterghem I."/>
            <person name="Carere C.R."/>
            <person name="Bay S.K."/>
            <person name="Steen J.A."/>
            <person name="Montgomery K."/>
            <person name="Lines T."/>
            <person name="Beardall J."/>
            <person name="van Dorst J."/>
            <person name="Snape I."/>
            <person name="Stott M.B."/>
            <person name="Hugenholtz P."/>
            <person name="Ferrari B.C."/>
        </authorList>
    </citation>
    <scope>NUCLEOTIDE SEQUENCE [LARGE SCALE GENOMIC DNA]</scope>
    <source>
        <strain evidence="4">RRmetagenome_bin12</strain>
    </source>
</reference>
<protein>
    <recommendedName>
        <fullName evidence="3">Single-stranded DNA-binding protein</fullName>
    </recommendedName>
</protein>
<sequence length="100" mass="11135">RLLGRMTADPQLRFTQTGKAVLTVGIATNVNGFPEFHDVVAWEKTAEVIGQYGRKGREIHVEGRITSRLREVEGHRIKQVDLVVEEFQLLGPAPNGVTEV</sequence>
<dbReference type="Pfam" id="PF00436">
    <property type="entry name" value="SSB"/>
    <property type="match status" value="1"/>
</dbReference>
<dbReference type="GO" id="GO:0009295">
    <property type="term" value="C:nucleoid"/>
    <property type="evidence" value="ECO:0007669"/>
    <property type="project" value="TreeGrafter"/>
</dbReference>
<proteinExistence type="predicted"/>
<dbReference type="InterPro" id="IPR012340">
    <property type="entry name" value="NA-bd_OB-fold"/>
</dbReference>
<evidence type="ECO:0000313" key="5">
    <source>
        <dbReference type="Proteomes" id="UP000248724"/>
    </source>
</evidence>
<dbReference type="PIRSF" id="PIRSF002070">
    <property type="entry name" value="SSB"/>
    <property type="match status" value="1"/>
</dbReference>
<dbReference type="Gene3D" id="2.40.50.140">
    <property type="entry name" value="Nucleic acid-binding proteins"/>
    <property type="match status" value="1"/>
</dbReference>
<evidence type="ECO:0000313" key="4">
    <source>
        <dbReference type="EMBL" id="PZR77646.1"/>
    </source>
</evidence>
<dbReference type="AlphaFoldDB" id="A0A2W5Z4N7"/>
<dbReference type="SUPFAM" id="SSF50249">
    <property type="entry name" value="Nucleic acid-binding proteins"/>
    <property type="match status" value="1"/>
</dbReference>
<dbReference type="CDD" id="cd04496">
    <property type="entry name" value="SSB_OBF"/>
    <property type="match status" value="1"/>
</dbReference>
<dbReference type="NCBIfam" id="TIGR00621">
    <property type="entry name" value="ssb"/>
    <property type="match status" value="1"/>
</dbReference>
<gene>
    <name evidence="4" type="ORF">DLM65_15185</name>
</gene>